<evidence type="ECO:0000256" key="17">
    <source>
        <dbReference type="SAM" id="MobiDB-lite"/>
    </source>
</evidence>
<dbReference type="OrthoDB" id="19182at2759"/>
<dbReference type="Pfam" id="PF13307">
    <property type="entry name" value="Helicase_C_2"/>
    <property type="match status" value="1"/>
</dbReference>
<dbReference type="GO" id="GO:0046872">
    <property type="term" value="F:metal ion binding"/>
    <property type="evidence" value="ECO:0007669"/>
    <property type="project" value="UniProtKB-KW"/>
</dbReference>
<dbReference type="InterPro" id="IPR006555">
    <property type="entry name" value="ATP-dep_Helicase_C"/>
</dbReference>
<dbReference type="CDD" id="cd13932">
    <property type="entry name" value="HN_RTEL1"/>
    <property type="match status" value="2"/>
</dbReference>
<evidence type="ECO:0000256" key="9">
    <source>
        <dbReference type="ARBA" id="ARBA00023004"/>
    </source>
</evidence>
<dbReference type="GO" id="GO:0006310">
    <property type="term" value="P:DNA recombination"/>
    <property type="evidence" value="ECO:0007669"/>
    <property type="project" value="InterPro"/>
</dbReference>
<dbReference type="InterPro" id="IPR030845">
    <property type="entry name" value="RTEL1"/>
</dbReference>
<evidence type="ECO:0000256" key="7">
    <source>
        <dbReference type="ARBA" id="ARBA00022806"/>
    </source>
</evidence>
<keyword evidence="4" id="KW-0547">Nucleotide-binding</keyword>
<dbReference type="InterPro" id="IPR013020">
    <property type="entry name" value="Rad3/Chl1-like"/>
</dbReference>
<comment type="caution">
    <text evidence="19">The sequence shown here is derived from an EMBL/GenBank/DDBJ whole genome shotgun (WGS) entry which is preliminary data.</text>
</comment>
<dbReference type="OMA" id="EDPNTHS"/>
<evidence type="ECO:0000256" key="16">
    <source>
        <dbReference type="ARBA" id="ARBA00073810"/>
    </source>
</evidence>
<gene>
    <name evidence="19" type="ORF">chiPu_0001026</name>
</gene>
<evidence type="ECO:0000256" key="13">
    <source>
        <dbReference type="ARBA" id="ARBA00023235"/>
    </source>
</evidence>
<accession>A0A401RX08</accession>
<dbReference type="InterPro" id="IPR057498">
    <property type="entry name" value="Rtel1_ARCH"/>
</dbReference>
<dbReference type="Gene3D" id="3.40.50.300">
    <property type="entry name" value="P-loop containing nucleotide triphosphate hydrolases"/>
    <property type="match status" value="2"/>
</dbReference>
<keyword evidence="2" id="KW-0004">4Fe-4S</keyword>
<keyword evidence="12" id="KW-0234">DNA repair</keyword>
<organism evidence="19 20">
    <name type="scientific">Chiloscyllium punctatum</name>
    <name type="common">Brownbanded bambooshark</name>
    <name type="synonym">Hemiscyllium punctatum</name>
    <dbReference type="NCBI Taxonomy" id="137246"/>
    <lineage>
        <taxon>Eukaryota</taxon>
        <taxon>Metazoa</taxon>
        <taxon>Chordata</taxon>
        <taxon>Craniata</taxon>
        <taxon>Vertebrata</taxon>
        <taxon>Chondrichthyes</taxon>
        <taxon>Elasmobranchii</taxon>
        <taxon>Galeomorphii</taxon>
        <taxon>Galeoidea</taxon>
        <taxon>Orectolobiformes</taxon>
        <taxon>Hemiscylliidae</taxon>
        <taxon>Chiloscyllium</taxon>
    </lineage>
</organism>
<dbReference type="GO" id="GO:0010569">
    <property type="term" value="P:regulation of double-strand break repair via homologous recombination"/>
    <property type="evidence" value="ECO:0007669"/>
    <property type="project" value="TreeGrafter"/>
</dbReference>
<dbReference type="PROSITE" id="PS51193">
    <property type="entry name" value="HELICASE_ATP_BIND_2"/>
    <property type="match status" value="1"/>
</dbReference>
<dbReference type="InterPro" id="IPR027417">
    <property type="entry name" value="P-loop_NTPase"/>
</dbReference>
<evidence type="ECO:0000256" key="12">
    <source>
        <dbReference type="ARBA" id="ARBA00023204"/>
    </source>
</evidence>
<evidence type="ECO:0000256" key="3">
    <source>
        <dbReference type="ARBA" id="ARBA00022723"/>
    </source>
</evidence>
<dbReference type="STRING" id="137246.A0A401RX08"/>
<keyword evidence="13" id="KW-0413">Isomerase</keyword>
<evidence type="ECO:0000256" key="1">
    <source>
        <dbReference type="ARBA" id="ARBA00004123"/>
    </source>
</evidence>
<keyword evidence="9" id="KW-0408">Iron</keyword>
<dbReference type="SMART" id="SM00488">
    <property type="entry name" value="DEXDc2"/>
    <property type="match status" value="1"/>
</dbReference>
<dbReference type="GO" id="GO:0016818">
    <property type="term" value="F:hydrolase activity, acting on acid anhydrides, in phosphorus-containing anhydrides"/>
    <property type="evidence" value="ECO:0007669"/>
    <property type="project" value="InterPro"/>
</dbReference>
<feature type="domain" description="Helicase ATP-binding" evidence="18">
    <location>
        <begin position="12"/>
        <end position="301"/>
    </location>
</feature>
<dbReference type="InterPro" id="IPR045028">
    <property type="entry name" value="DinG/Rad3-like"/>
</dbReference>
<keyword evidence="7" id="KW-0347">Helicase</keyword>
<protein>
    <recommendedName>
        <fullName evidence="16">Regulator of telomere elongation helicase 1 homolog</fullName>
    </recommendedName>
</protein>
<dbReference type="InterPro" id="IPR014013">
    <property type="entry name" value="Helic_SF1/SF2_ATP-bd_DinG/Rad3"/>
</dbReference>
<reference evidence="19 20" key="1">
    <citation type="journal article" date="2018" name="Nat. Ecol. Evol.">
        <title>Shark genomes provide insights into elasmobranch evolution and the origin of vertebrates.</title>
        <authorList>
            <person name="Hara Y"/>
            <person name="Yamaguchi K"/>
            <person name="Onimaru K"/>
            <person name="Kadota M"/>
            <person name="Koyanagi M"/>
            <person name="Keeley SD"/>
            <person name="Tatsumi K"/>
            <person name="Tanaka K"/>
            <person name="Motone F"/>
            <person name="Kageyama Y"/>
            <person name="Nozu R"/>
            <person name="Adachi N"/>
            <person name="Nishimura O"/>
            <person name="Nakagawa R"/>
            <person name="Tanegashima C"/>
            <person name="Kiyatake I"/>
            <person name="Matsumoto R"/>
            <person name="Murakumo K"/>
            <person name="Nishida K"/>
            <person name="Terakita A"/>
            <person name="Kuratani S"/>
            <person name="Sato K"/>
            <person name="Hyodo S Kuraku.S."/>
        </authorList>
    </citation>
    <scope>NUCLEOTIDE SEQUENCE [LARGE SCALE GENOMIC DNA]</scope>
</reference>
<dbReference type="Pfam" id="PF23109">
    <property type="entry name" value="ARCH_RTEL1"/>
    <property type="match status" value="1"/>
</dbReference>
<keyword evidence="14" id="KW-0539">Nucleus</keyword>
<sequence length="1358" mass="152882">LRDTKMPKIQLDGITIDFPYIPYKCQEDYMSKVIECLQKKVNGILESPTGTGKTLCLLCASLAWREHVRDSISASKISRQLNGQELFDGRSLSSWGSASVDADSASYSDIPKIIYASRTHSQLSQVINELRNTAYRPKVCVLGSREQLCIHPEVMKQESNHVKIHMCRAKTSTRTCHFYNNVEEKSTEKEFTQTILDVEDLVKSGNKHRVCPYYLSRALKQNAEIIFMPYNYLLDPKSRRTHNLDLRGTVVIFDEAHNVEKMCEESASFDLTPYDLASGIDVVNRVLEDEAKKVKHNKDDTDFDFESINSGLKMDLSDLAKVKKILLDLESAIDAIELLPNGSGVTKPGSFIFELFAQAQITFQNKFAILEALQQIISALSERSGIFTNTNGLQKVADILEIVFCIDPPEGTATHTVGQNVSKHYKVHVHPDNSGKKKQHRTDLWTSSVTKKQGKILSYWCFCPGYSMAELVRQGVQSIILTSGTLAPLSSFTTEMQIPFPVSLENPHVIDKHQLWIGIVPKGPDGIQLSSAYNQRFSPEYMSSLGKTLVNLSRVVPNGLLVFFPSYPVMDKSLEFWKEQGISNRIEEIKQLFVEVKGKGSFTEVMNAYYDKVSDPKSNGACFCAVCRGKASEGLDFADMNGRGVIVTGLPFPPRMDPRVVLKMQFLDEMRVKCVGTAQHLSGQEWYRQQASRAVNQAIGRVIRHRNDYGAIFLCDHRFTGTEVRSQLSSWVQPYVKIYDNFGHTIRDVSQFFRIAQKIMPAPKLKTGCCSGRCVEIDPVPSSSSAVSDLNLKKAKTLDSHVPSLKRKRADGVESCGGDGMTKICIEYEKTNENTRKKPVSLLDALEHSELKVDESGKKVVKMPTVSSKHVTGEQRGGRKKITLVSNHVLDVLPQSEKTKAEKAKFFIVAVKEVLSNASYERFTNAMQEYKLTDDFDTLLCEMAALFTEDSKKHNLLREFYQFVRPHHKKRFDEACYNLTGEGCGFKPEHAVPREERRRAELDENAGNENKWTFERAVAAESKFTSSSSSQQLNACTHLNKGGQHLNSGMVIKGETCNSEPSVLTTAPPKTSNSTADEKKQHVLAAYISDAKKALGPSKYNRFSTVLQTYKKTDNYDDMVSEIGALFTEKSEDFHLLRRFYIFVRTHHKQQFNQMCKELTGADCKHFIESEYQPETQRGILSKTEEKFPKHTVLTGNASASNNENAEGSRTTQSKISALFPNGGKSKLLNVLEKASTLHCIDDDNMVKSCPSEVQDKETKSIRPPSTNAPLLPFSSDTNLKLGFRCIVCRIDATVPFNCQSCDFTCCMSCWKQLLKKNKKCPQCKETVNRRCLRQLFFWTNDPQSMNQVRSNPDTSRK</sequence>
<name>A0A401RX08_CHIPU</name>
<dbReference type="GO" id="GO:0005524">
    <property type="term" value="F:ATP binding"/>
    <property type="evidence" value="ECO:0007669"/>
    <property type="project" value="UniProtKB-KW"/>
</dbReference>
<dbReference type="GO" id="GO:0005634">
    <property type="term" value="C:nucleus"/>
    <property type="evidence" value="ECO:0007669"/>
    <property type="project" value="UniProtKB-SubCell"/>
</dbReference>
<dbReference type="Pfam" id="PF23116">
    <property type="entry name" value="HHD_RTEL1"/>
    <property type="match status" value="1"/>
</dbReference>
<evidence type="ECO:0000256" key="14">
    <source>
        <dbReference type="ARBA" id="ARBA00023242"/>
    </source>
</evidence>
<evidence type="ECO:0000256" key="11">
    <source>
        <dbReference type="ARBA" id="ARBA00023125"/>
    </source>
</evidence>
<keyword evidence="10" id="KW-0411">Iron-sulfur</keyword>
<keyword evidence="8" id="KW-0067">ATP-binding</keyword>
<dbReference type="GO" id="GO:0051539">
    <property type="term" value="F:4 iron, 4 sulfur cluster binding"/>
    <property type="evidence" value="ECO:0007669"/>
    <property type="project" value="UniProtKB-KW"/>
</dbReference>
<dbReference type="GO" id="GO:1904430">
    <property type="term" value="P:negative regulation of t-circle formation"/>
    <property type="evidence" value="ECO:0007669"/>
    <property type="project" value="TreeGrafter"/>
</dbReference>
<evidence type="ECO:0000256" key="10">
    <source>
        <dbReference type="ARBA" id="ARBA00023014"/>
    </source>
</evidence>
<dbReference type="Pfam" id="PF06733">
    <property type="entry name" value="DEAD_2"/>
    <property type="match status" value="1"/>
</dbReference>
<comment type="catalytic activity">
    <reaction evidence="15">
        <text>ATP + H2O = ADP + phosphate + H(+)</text>
        <dbReference type="Rhea" id="RHEA:13065"/>
        <dbReference type="ChEBI" id="CHEBI:15377"/>
        <dbReference type="ChEBI" id="CHEBI:15378"/>
        <dbReference type="ChEBI" id="CHEBI:30616"/>
        <dbReference type="ChEBI" id="CHEBI:43474"/>
        <dbReference type="ChEBI" id="CHEBI:456216"/>
    </reaction>
</comment>
<dbReference type="Proteomes" id="UP000287033">
    <property type="component" value="Unassembled WGS sequence"/>
</dbReference>
<dbReference type="InterPro" id="IPR049909">
    <property type="entry name" value="Rtel1_HHD"/>
</dbReference>
<keyword evidence="3" id="KW-0479">Metal-binding</keyword>
<evidence type="ECO:0000256" key="5">
    <source>
        <dbReference type="ARBA" id="ARBA00022763"/>
    </source>
</evidence>
<dbReference type="InterPro" id="IPR010614">
    <property type="entry name" value="RAD3-like_helicase_DEAD"/>
</dbReference>
<dbReference type="PANTHER" id="PTHR11472">
    <property type="entry name" value="DNA REPAIR DEAD HELICASE RAD3/XP-D SUBFAMILY MEMBER"/>
    <property type="match status" value="1"/>
</dbReference>
<dbReference type="EMBL" id="BEZZ01000014">
    <property type="protein sequence ID" value="GCC22638.1"/>
    <property type="molecule type" value="Genomic_DNA"/>
</dbReference>
<dbReference type="InterPro" id="IPR013083">
    <property type="entry name" value="Znf_RING/FYVE/PHD"/>
</dbReference>
<evidence type="ECO:0000256" key="4">
    <source>
        <dbReference type="ARBA" id="ARBA00022741"/>
    </source>
</evidence>
<dbReference type="InterPro" id="IPR006554">
    <property type="entry name" value="Helicase-like_DEXD_c2"/>
</dbReference>
<evidence type="ECO:0000313" key="19">
    <source>
        <dbReference type="EMBL" id="GCC22638.1"/>
    </source>
</evidence>
<dbReference type="SUPFAM" id="SSF52540">
    <property type="entry name" value="P-loop containing nucleoside triphosphate hydrolases"/>
    <property type="match status" value="1"/>
</dbReference>
<keyword evidence="11" id="KW-0238">DNA-binding</keyword>
<dbReference type="HAMAP" id="MF_03065">
    <property type="entry name" value="RTEL1"/>
    <property type="match status" value="1"/>
</dbReference>
<dbReference type="GO" id="GO:0045910">
    <property type="term" value="P:negative regulation of DNA recombination"/>
    <property type="evidence" value="ECO:0007669"/>
    <property type="project" value="TreeGrafter"/>
</dbReference>
<dbReference type="SMART" id="SM00491">
    <property type="entry name" value="HELICc2"/>
    <property type="match status" value="1"/>
</dbReference>
<dbReference type="GO" id="GO:0003677">
    <property type="term" value="F:DNA binding"/>
    <property type="evidence" value="ECO:0007669"/>
    <property type="project" value="UniProtKB-KW"/>
</dbReference>
<dbReference type="CDD" id="cd18788">
    <property type="entry name" value="SF2_C_XPD"/>
    <property type="match status" value="1"/>
</dbReference>
<dbReference type="CDD" id="cd17970">
    <property type="entry name" value="DEAHc_FancJ"/>
    <property type="match status" value="1"/>
</dbReference>
<proteinExistence type="inferred from homology"/>
<evidence type="ECO:0000256" key="8">
    <source>
        <dbReference type="ARBA" id="ARBA00022840"/>
    </source>
</evidence>
<evidence type="ECO:0000259" key="18">
    <source>
        <dbReference type="PROSITE" id="PS51193"/>
    </source>
</evidence>
<keyword evidence="5" id="KW-0227">DNA damage</keyword>
<feature type="compositionally biased region" description="Low complexity" evidence="17">
    <location>
        <begin position="1196"/>
        <end position="1209"/>
    </location>
</feature>
<dbReference type="GO" id="GO:0090657">
    <property type="term" value="P:telomeric loop disassembly"/>
    <property type="evidence" value="ECO:0007669"/>
    <property type="project" value="TreeGrafter"/>
</dbReference>
<dbReference type="NCBIfam" id="TIGR00604">
    <property type="entry name" value="rad3"/>
    <property type="match status" value="1"/>
</dbReference>
<dbReference type="FunFam" id="3.40.50.300:FF:000431">
    <property type="entry name" value="Regulator of telomere elongation helicase 1"/>
    <property type="match status" value="1"/>
</dbReference>
<evidence type="ECO:0000313" key="20">
    <source>
        <dbReference type="Proteomes" id="UP000287033"/>
    </source>
</evidence>
<dbReference type="GO" id="GO:0070182">
    <property type="term" value="F:DNA polymerase binding"/>
    <property type="evidence" value="ECO:0007669"/>
    <property type="project" value="TreeGrafter"/>
</dbReference>
<keyword evidence="6" id="KW-0378">Hydrolase</keyword>
<dbReference type="Gene3D" id="1.20.1160.20">
    <property type="match status" value="2"/>
</dbReference>
<dbReference type="Gene3D" id="3.30.40.10">
    <property type="entry name" value="Zinc/RING finger domain, C3HC4 (zinc finger)"/>
    <property type="match status" value="1"/>
</dbReference>
<evidence type="ECO:0000256" key="6">
    <source>
        <dbReference type="ARBA" id="ARBA00022801"/>
    </source>
</evidence>
<dbReference type="GO" id="GO:0006260">
    <property type="term" value="P:DNA replication"/>
    <property type="evidence" value="ECO:0007669"/>
    <property type="project" value="InterPro"/>
</dbReference>
<dbReference type="GO" id="GO:0003678">
    <property type="term" value="F:DNA helicase activity"/>
    <property type="evidence" value="ECO:0007669"/>
    <property type="project" value="InterPro"/>
</dbReference>
<dbReference type="FunFam" id="1.20.1160.20:FF:000006">
    <property type="entry name" value="Regulator of telomere elongation helicase 1"/>
    <property type="match status" value="1"/>
</dbReference>
<evidence type="ECO:0000256" key="2">
    <source>
        <dbReference type="ARBA" id="ARBA00022485"/>
    </source>
</evidence>
<comment type="subcellular location">
    <subcellularLocation>
        <location evidence="1">Nucleus</location>
    </subcellularLocation>
</comment>
<keyword evidence="20" id="KW-1185">Reference proteome</keyword>
<evidence type="ECO:0000256" key="15">
    <source>
        <dbReference type="ARBA" id="ARBA00049360"/>
    </source>
</evidence>
<dbReference type="GO" id="GO:0006281">
    <property type="term" value="P:DNA repair"/>
    <property type="evidence" value="ECO:0007669"/>
    <property type="project" value="UniProtKB-KW"/>
</dbReference>
<dbReference type="PANTHER" id="PTHR11472:SF34">
    <property type="entry name" value="REGULATOR OF TELOMERE ELONGATION HELICASE 1"/>
    <property type="match status" value="1"/>
</dbReference>
<feature type="region of interest" description="Disordered" evidence="17">
    <location>
        <begin position="1194"/>
        <end position="1213"/>
    </location>
</feature>
<feature type="non-terminal residue" evidence="19">
    <location>
        <position position="1"/>
    </location>
</feature>